<dbReference type="AlphaFoldDB" id="A0AAV5QE03"/>
<evidence type="ECO:0000313" key="1">
    <source>
        <dbReference type="EMBL" id="GMM33175.1"/>
    </source>
</evidence>
<dbReference type="InterPro" id="IPR010920">
    <property type="entry name" value="LSM_dom_sf"/>
</dbReference>
<comment type="caution">
    <text evidence="1">The sequence shown here is derived from an EMBL/GenBank/DDBJ whole genome shotgun (WGS) entry which is preliminary data.</text>
</comment>
<proteinExistence type="predicted"/>
<organism evidence="1 2">
    <name type="scientific">Saccharomycopsis crataegensis</name>
    <dbReference type="NCBI Taxonomy" id="43959"/>
    <lineage>
        <taxon>Eukaryota</taxon>
        <taxon>Fungi</taxon>
        <taxon>Dikarya</taxon>
        <taxon>Ascomycota</taxon>
        <taxon>Saccharomycotina</taxon>
        <taxon>Saccharomycetes</taxon>
        <taxon>Saccharomycopsidaceae</taxon>
        <taxon>Saccharomycopsis</taxon>
    </lineage>
</organism>
<dbReference type="EMBL" id="BTFZ01000001">
    <property type="protein sequence ID" value="GMM33175.1"/>
    <property type="molecule type" value="Genomic_DNA"/>
</dbReference>
<dbReference type="GeneID" id="90071154"/>
<dbReference type="Proteomes" id="UP001360560">
    <property type="component" value="Unassembled WGS sequence"/>
</dbReference>
<accession>A0AAV5QE03</accession>
<dbReference type="Gene3D" id="2.30.30.100">
    <property type="match status" value="1"/>
</dbReference>
<name>A0AAV5QE03_9ASCO</name>
<dbReference type="SUPFAM" id="SSF50182">
    <property type="entry name" value="Sm-like ribonucleoproteins"/>
    <property type="match status" value="1"/>
</dbReference>
<evidence type="ECO:0008006" key="3">
    <source>
        <dbReference type="Google" id="ProtNLM"/>
    </source>
</evidence>
<protein>
    <recommendedName>
        <fullName evidence="3">LSM domain-containing protein</fullName>
    </recommendedName>
</protein>
<evidence type="ECO:0000313" key="2">
    <source>
        <dbReference type="Proteomes" id="UP001360560"/>
    </source>
</evidence>
<dbReference type="RefSeq" id="XP_064850175.1">
    <property type="nucleotide sequence ID" value="XM_064994103.1"/>
</dbReference>
<keyword evidence="2" id="KW-1185">Reference proteome</keyword>
<gene>
    <name evidence="1" type="ORF">DASC09_005000</name>
</gene>
<sequence>MSYKSPFDVFFGLLFQITLNESNNCDGCQRVVAGNLLAVDFQCNLLINNTMEYLMATKDGQTTIVKERYLGMLSVPQSTIEKIEVETNKYERFKQWQ</sequence>
<reference evidence="1 2" key="1">
    <citation type="journal article" date="2023" name="Elife">
        <title>Identification of key yeast species and microbe-microbe interactions impacting larval growth of Drosophila in the wild.</title>
        <authorList>
            <person name="Mure A."/>
            <person name="Sugiura Y."/>
            <person name="Maeda R."/>
            <person name="Honda K."/>
            <person name="Sakurai N."/>
            <person name="Takahashi Y."/>
            <person name="Watada M."/>
            <person name="Katoh T."/>
            <person name="Gotoh A."/>
            <person name="Gotoh Y."/>
            <person name="Taniguchi I."/>
            <person name="Nakamura K."/>
            <person name="Hayashi T."/>
            <person name="Katayama T."/>
            <person name="Uemura T."/>
            <person name="Hattori Y."/>
        </authorList>
    </citation>
    <scope>NUCLEOTIDE SEQUENCE [LARGE SCALE GENOMIC DNA]</scope>
    <source>
        <strain evidence="1 2">SC-9</strain>
    </source>
</reference>